<dbReference type="PANTHER" id="PTHR11081:SF70">
    <property type="entry name" value="FLAP ENDONUCLEASE GEN HOMOLOG 1"/>
    <property type="match status" value="1"/>
</dbReference>
<dbReference type="InterPro" id="IPR029060">
    <property type="entry name" value="PIN-like_dom_sf"/>
</dbReference>
<dbReference type="Pfam" id="PF18704">
    <property type="entry name" value="Chromo_2"/>
    <property type="match status" value="1"/>
</dbReference>
<evidence type="ECO:0000313" key="3">
    <source>
        <dbReference type="Proteomes" id="UP001642483"/>
    </source>
</evidence>
<accession>A0ABP0FXA4</accession>
<gene>
    <name evidence="2" type="ORF">CVLEPA_LOCUS14828</name>
</gene>
<comment type="caution">
    <text evidence="2">The sequence shown here is derived from an EMBL/GenBank/DDBJ whole genome shotgun (WGS) entry which is preliminary data.</text>
</comment>
<dbReference type="InterPro" id="IPR006084">
    <property type="entry name" value="XPG/Rad2"/>
</dbReference>
<dbReference type="SMART" id="SM00279">
    <property type="entry name" value="HhH2"/>
    <property type="match status" value="1"/>
</dbReference>
<keyword evidence="3" id="KW-1185">Reference proteome</keyword>
<proteinExistence type="predicted"/>
<dbReference type="Gene3D" id="1.10.150.20">
    <property type="entry name" value="5' to 3' exonuclease, C-terminal subdomain"/>
    <property type="match status" value="1"/>
</dbReference>
<dbReference type="SMART" id="SM00484">
    <property type="entry name" value="XPGI"/>
    <property type="match status" value="1"/>
</dbReference>
<dbReference type="SUPFAM" id="SSF88723">
    <property type="entry name" value="PIN domain-like"/>
    <property type="match status" value="1"/>
</dbReference>
<dbReference type="PANTHER" id="PTHR11081">
    <property type="entry name" value="FLAP ENDONUCLEASE FAMILY MEMBER"/>
    <property type="match status" value="1"/>
</dbReference>
<protein>
    <recommendedName>
        <fullName evidence="1">XPG-I domain-containing protein</fullName>
    </recommendedName>
</protein>
<organism evidence="2 3">
    <name type="scientific">Clavelina lepadiformis</name>
    <name type="common">Light-bulb sea squirt</name>
    <name type="synonym">Ascidia lepadiformis</name>
    <dbReference type="NCBI Taxonomy" id="159417"/>
    <lineage>
        <taxon>Eukaryota</taxon>
        <taxon>Metazoa</taxon>
        <taxon>Chordata</taxon>
        <taxon>Tunicata</taxon>
        <taxon>Ascidiacea</taxon>
        <taxon>Aplousobranchia</taxon>
        <taxon>Clavelinidae</taxon>
        <taxon>Clavelina</taxon>
    </lineage>
</organism>
<sequence>MVWFREDIACSRSGVTCKSRSGLNGRFKECCHLLSMLGVPWIKAEGEAEATCAALNAAGLVDACITSDGDAFLYGAKKVYRNLTTDKKKIHVECYEMVDIERKLQLNRNALIAMALLLGCDYAPQGVPGVGKVQVVKLFSKWNGEDPIYKMRKWKVSKPIPKSELIKPSHCSTCKHTGTKRDHLQQGCPICKFACTEGSKILLNCTCEWHVHQQQRKENSLEEAIIEKANNVSDFPNEEIIVEFQRQLSPKLLSESRALMLSETVQYLGSKLEWPEDYAIDKTLSLLTYWKLHHPKENCNISINCIKRTRTKDGIAVFEIEWLLPVFGKKITLEPQDIVQKAFPEICQNFWQEVEKSKKSIKKKPSTVSKGKIKPIHDRNDQRTKITDFYQKEVVPLRDISSDLNDITSSMKKISLTSDAHSKSNSCTSAPLVADIHKSKRTRTIKAAMYDHDLSFSPDFSLGQSILNTPNTDIKNTDDEVEGSLGICTPTKEKSFLMEEPGSPVFMSLAERIRLKNKQL</sequence>
<dbReference type="Proteomes" id="UP001642483">
    <property type="component" value="Unassembled WGS sequence"/>
</dbReference>
<evidence type="ECO:0000259" key="1">
    <source>
        <dbReference type="SMART" id="SM00484"/>
    </source>
</evidence>
<dbReference type="InterPro" id="IPR036279">
    <property type="entry name" value="5-3_exonuclease_C_sf"/>
</dbReference>
<dbReference type="EMBL" id="CAWYQH010000097">
    <property type="protein sequence ID" value="CAK8683800.1"/>
    <property type="molecule type" value="Genomic_DNA"/>
</dbReference>
<dbReference type="Gene3D" id="3.40.50.1010">
    <property type="entry name" value="5'-nuclease"/>
    <property type="match status" value="1"/>
</dbReference>
<dbReference type="Pfam" id="PF00867">
    <property type="entry name" value="XPG_I"/>
    <property type="match status" value="1"/>
</dbReference>
<evidence type="ECO:0000313" key="2">
    <source>
        <dbReference type="EMBL" id="CAK8683800.1"/>
    </source>
</evidence>
<dbReference type="InterPro" id="IPR008918">
    <property type="entry name" value="HhH2"/>
</dbReference>
<dbReference type="SUPFAM" id="SSF47807">
    <property type="entry name" value="5' to 3' exonuclease, C-terminal subdomain"/>
    <property type="match status" value="1"/>
</dbReference>
<name>A0ABP0FXA4_CLALP</name>
<dbReference type="PRINTS" id="PR00853">
    <property type="entry name" value="XPGRADSUPER"/>
</dbReference>
<feature type="domain" description="XPG-I" evidence="1">
    <location>
        <begin position="35"/>
        <end position="106"/>
    </location>
</feature>
<reference evidence="2 3" key="1">
    <citation type="submission" date="2024-02" db="EMBL/GenBank/DDBJ databases">
        <authorList>
            <person name="Daric V."/>
            <person name="Darras S."/>
        </authorList>
    </citation>
    <scope>NUCLEOTIDE SEQUENCE [LARGE SCALE GENOMIC DNA]</scope>
</reference>
<dbReference type="InterPro" id="IPR041012">
    <property type="entry name" value="GEN_chromo"/>
</dbReference>
<dbReference type="InterPro" id="IPR006086">
    <property type="entry name" value="XPG-I_dom"/>
</dbReference>